<proteinExistence type="predicted"/>
<evidence type="ECO:0000313" key="2">
    <source>
        <dbReference type="EMBL" id="CAH1104414.1"/>
    </source>
</evidence>
<dbReference type="EMBL" id="OV651829">
    <property type="protein sequence ID" value="CAH1104414.1"/>
    <property type="molecule type" value="Genomic_DNA"/>
</dbReference>
<evidence type="ECO:0000256" key="1">
    <source>
        <dbReference type="SAM" id="MobiDB-lite"/>
    </source>
</evidence>
<dbReference type="AlphaFoldDB" id="A0A9P0CLM4"/>
<evidence type="ECO:0000313" key="3">
    <source>
        <dbReference type="Proteomes" id="UP001153636"/>
    </source>
</evidence>
<gene>
    <name evidence="2" type="ORF">PSYICH_LOCUS5364</name>
</gene>
<feature type="region of interest" description="Disordered" evidence="1">
    <location>
        <begin position="134"/>
        <end position="153"/>
    </location>
</feature>
<protein>
    <submittedName>
        <fullName evidence="2">Uncharacterized protein</fullName>
    </submittedName>
</protein>
<dbReference type="Proteomes" id="UP001153636">
    <property type="component" value="Chromosome 17"/>
</dbReference>
<feature type="region of interest" description="Disordered" evidence="1">
    <location>
        <begin position="253"/>
        <end position="278"/>
    </location>
</feature>
<feature type="compositionally biased region" description="Acidic residues" evidence="1">
    <location>
        <begin position="134"/>
        <end position="143"/>
    </location>
</feature>
<name>A0A9P0CLM4_9CUCU</name>
<dbReference type="OrthoDB" id="6782850at2759"/>
<keyword evidence="3" id="KW-1185">Reference proteome</keyword>
<reference evidence="2" key="1">
    <citation type="submission" date="2022-01" db="EMBL/GenBank/DDBJ databases">
        <authorList>
            <person name="King R."/>
        </authorList>
    </citation>
    <scope>NUCLEOTIDE SEQUENCE</scope>
</reference>
<feature type="compositionally biased region" description="Basic and acidic residues" evidence="1">
    <location>
        <begin position="264"/>
        <end position="278"/>
    </location>
</feature>
<sequence length="433" mass="50965">MIEKCRSQPNLLLPWLRTSQPCEQYFRQTRSMTSTYSTVVNFDIMEFIQRKNRIQTLNSIVNDAGNEFVFPREKSGKLGRNQSTQHGELPTCDQIKNILENAKHSAIIDSNMILPDDIQEEVLRTVSIPRIEDTEQDTEEDTEWDHHNKPTEEQITSLEEISEIPEEQDEYFNDIREELTLFSDFESLNITDYSDKCKLDDKTLLKILVNGKEKIVKKSILCWLFSKDLHKGHLSSDRLLRCKSLSSAKIPKTKKKLRKKRNQVHPEIDKETDTTSDEKDTVKLESEFECESIHSGTDSDNDVNKILEINEESYYAVCYESWYIGRVVNKIIKNQSKIKLLKFELNKYIWPKDDVQVVQNEYIFYGPIQLIGNYPFQLKRHDKLKIEKIFKHVKKRNIIPILTYFKIPFICYSRIKIKFTTNLIISGLFIEIF</sequence>
<feature type="compositionally biased region" description="Basic residues" evidence="1">
    <location>
        <begin position="253"/>
        <end position="263"/>
    </location>
</feature>
<organism evidence="2 3">
    <name type="scientific">Psylliodes chrysocephalus</name>
    <dbReference type="NCBI Taxonomy" id="3402493"/>
    <lineage>
        <taxon>Eukaryota</taxon>
        <taxon>Metazoa</taxon>
        <taxon>Ecdysozoa</taxon>
        <taxon>Arthropoda</taxon>
        <taxon>Hexapoda</taxon>
        <taxon>Insecta</taxon>
        <taxon>Pterygota</taxon>
        <taxon>Neoptera</taxon>
        <taxon>Endopterygota</taxon>
        <taxon>Coleoptera</taxon>
        <taxon>Polyphaga</taxon>
        <taxon>Cucujiformia</taxon>
        <taxon>Chrysomeloidea</taxon>
        <taxon>Chrysomelidae</taxon>
        <taxon>Galerucinae</taxon>
        <taxon>Alticini</taxon>
        <taxon>Psylliodes</taxon>
    </lineage>
</organism>
<accession>A0A9P0CLM4</accession>